<gene>
    <name evidence="1" type="ORF">FOZ63_012090</name>
</gene>
<dbReference type="AlphaFoldDB" id="A0A7J6QM23"/>
<evidence type="ECO:0000313" key="1">
    <source>
        <dbReference type="EMBL" id="KAF4708570.1"/>
    </source>
</evidence>
<dbReference type="EMBL" id="JABANO010032434">
    <property type="protein sequence ID" value="KAF4708570.1"/>
    <property type="molecule type" value="Genomic_DNA"/>
</dbReference>
<protein>
    <submittedName>
        <fullName evidence="1">Uncharacterized protein</fullName>
    </submittedName>
</protein>
<organism evidence="1 2">
    <name type="scientific">Perkinsus olseni</name>
    <name type="common">Perkinsus atlanticus</name>
    <dbReference type="NCBI Taxonomy" id="32597"/>
    <lineage>
        <taxon>Eukaryota</taxon>
        <taxon>Sar</taxon>
        <taxon>Alveolata</taxon>
        <taxon>Perkinsozoa</taxon>
        <taxon>Perkinsea</taxon>
        <taxon>Perkinsida</taxon>
        <taxon>Perkinsidae</taxon>
        <taxon>Perkinsus</taxon>
    </lineage>
</organism>
<proteinExistence type="predicted"/>
<keyword evidence="2" id="KW-1185">Reference proteome</keyword>
<comment type="caution">
    <text evidence="1">The sequence shown here is derived from an EMBL/GenBank/DDBJ whole genome shotgun (WGS) entry which is preliminary data.</text>
</comment>
<sequence length="462" mass="51155">MGLIHHAASLYASLRSGKTDECMLVLPPTSYMGGGERVTVVIRWRRTVAADQDVTKGERILEAIQSSSLVSEWKQWHEAGISFENLSISKGISELSEETTDETQKQDDDATQEAHADELTCELLNVLQHGGEKVNADFGARVRKGARLEQQERAVRFRGLYAVTAYMDHLRATLVRQALRRHQGRVSMPVIIANHPFDGATLTPVEVQVSASSVLSSTLKENQDSAALYTVRIAGPVLLDNSNMLIPIAAWIRFFSESSSILPMVGVCALSLSQVVSHEGTSSAHLAPRPATEVFLYQRPRSLSHTSFDSHTPLASLRLFSVMPQTMYVPKSATPVEQNCIINDIIETESRSWPSVKDAVKRLVRMDQNTKATVGQVRRLDGKGVPTELGEKSSETIGLCINYRGGPRISEDAPKKWNKPRASCDLVRREVLTLFIHFELPYRMIVVVEATGGCLQRPPFPK</sequence>
<accession>A0A7J6QM23</accession>
<name>A0A7J6QM23_PEROL</name>
<reference evidence="1 2" key="1">
    <citation type="submission" date="2020-04" db="EMBL/GenBank/DDBJ databases">
        <title>Perkinsus olseni comparative genomics.</title>
        <authorList>
            <person name="Bogema D.R."/>
        </authorList>
    </citation>
    <scope>NUCLEOTIDE SEQUENCE [LARGE SCALE GENOMIC DNA]</scope>
    <source>
        <strain evidence="1 2">ATCC PRA-207</strain>
    </source>
</reference>
<feature type="non-terminal residue" evidence="1">
    <location>
        <position position="462"/>
    </location>
</feature>
<dbReference type="Proteomes" id="UP000553632">
    <property type="component" value="Unassembled WGS sequence"/>
</dbReference>
<evidence type="ECO:0000313" key="2">
    <source>
        <dbReference type="Proteomes" id="UP000553632"/>
    </source>
</evidence>